<sequence>IPGDSICLDVEQSYPTLKGGFSLPIHEYLNYFLENNDYRLVTKNEPCDCNLTIRLVGYPLSLDYKRFKYSLPKRHYSGAKVKGEIIFTIPEQKQITVPISYKSSPPQSIQTSSYKEPTDAPFEYASKEAIIYGLAELFCNLQDSIVSALAGAKTQEKYKPAKQPDVTPKPEIKTETTTTLKKCPFCGEEILAAAIKCKHCGEWLGEKPHVEGNTSGQGKLAVVPEEIKKWNWGAFLLPWIWGIGNNVWIALLCFIPYVNFIMIFVLGAKGSEWAWQKKRWDSIEHFKNVQKKWAIAGLVLFIFVI</sequence>
<feature type="non-terminal residue" evidence="2">
    <location>
        <position position="1"/>
    </location>
</feature>
<organism evidence="2">
    <name type="scientific">marine sediment metagenome</name>
    <dbReference type="NCBI Taxonomy" id="412755"/>
    <lineage>
        <taxon>unclassified sequences</taxon>
        <taxon>metagenomes</taxon>
        <taxon>ecological metagenomes</taxon>
    </lineage>
</organism>
<comment type="caution">
    <text evidence="2">The sequence shown here is derived from an EMBL/GenBank/DDBJ whole genome shotgun (WGS) entry which is preliminary data.</text>
</comment>
<dbReference type="AlphaFoldDB" id="X1BV97"/>
<evidence type="ECO:0008006" key="3">
    <source>
        <dbReference type="Google" id="ProtNLM"/>
    </source>
</evidence>
<feature type="transmembrane region" description="Helical" evidence="1">
    <location>
        <begin position="247"/>
        <end position="268"/>
    </location>
</feature>
<protein>
    <recommendedName>
        <fullName evidence="3">Zinc ribbon domain-containing protein</fullName>
    </recommendedName>
</protein>
<gene>
    <name evidence="2" type="ORF">S01H4_30838</name>
</gene>
<name>X1BV97_9ZZZZ</name>
<reference evidence="2" key="1">
    <citation type="journal article" date="2014" name="Front. Microbiol.">
        <title>High frequency of phylogenetically diverse reductive dehalogenase-homologous genes in deep subseafloor sedimentary metagenomes.</title>
        <authorList>
            <person name="Kawai M."/>
            <person name="Futagami T."/>
            <person name="Toyoda A."/>
            <person name="Takaki Y."/>
            <person name="Nishi S."/>
            <person name="Hori S."/>
            <person name="Arai W."/>
            <person name="Tsubouchi T."/>
            <person name="Morono Y."/>
            <person name="Uchiyama I."/>
            <person name="Ito T."/>
            <person name="Fujiyama A."/>
            <person name="Inagaki F."/>
            <person name="Takami H."/>
        </authorList>
    </citation>
    <scope>NUCLEOTIDE SEQUENCE</scope>
    <source>
        <strain evidence="2">Expedition CK06-06</strain>
    </source>
</reference>
<evidence type="ECO:0000256" key="1">
    <source>
        <dbReference type="SAM" id="Phobius"/>
    </source>
</evidence>
<keyword evidence="1" id="KW-0472">Membrane</keyword>
<proteinExistence type="predicted"/>
<accession>X1BV97</accession>
<feature type="non-terminal residue" evidence="2">
    <location>
        <position position="305"/>
    </location>
</feature>
<evidence type="ECO:0000313" key="2">
    <source>
        <dbReference type="EMBL" id="GAG76086.1"/>
    </source>
</evidence>
<keyword evidence="1" id="KW-0812">Transmembrane</keyword>
<keyword evidence="1" id="KW-1133">Transmembrane helix</keyword>
<dbReference type="EMBL" id="BART01015953">
    <property type="protein sequence ID" value="GAG76086.1"/>
    <property type="molecule type" value="Genomic_DNA"/>
</dbReference>